<dbReference type="Proteomes" id="UP000283586">
    <property type="component" value="Unassembled WGS sequence"/>
</dbReference>
<dbReference type="PANTHER" id="PTHR43649:SF31">
    <property type="entry name" value="SN-GLYCEROL-3-PHOSPHATE-BINDING PERIPLASMIC PROTEIN UGPB"/>
    <property type="match status" value="1"/>
</dbReference>
<protein>
    <submittedName>
        <fullName evidence="7">Extracellular solute-binding protein</fullName>
    </submittedName>
</protein>
<evidence type="ECO:0000313" key="10">
    <source>
        <dbReference type="Proteomes" id="UP000283586"/>
    </source>
</evidence>
<dbReference type="GeneID" id="61433618"/>
<evidence type="ECO:0000313" key="7">
    <source>
        <dbReference type="EMBL" id="RHA65425.1"/>
    </source>
</evidence>
<organism evidence="7 12">
    <name type="scientific">Roseburia intestinalis</name>
    <dbReference type="NCBI Taxonomy" id="166486"/>
    <lineage>
        <taxon>Bacteria</taxon>
        <taxon>Bacillati</taxon>
        <taxon>Bacillota</taxon>
        <taxon>Clostridia</taxon>
        <taxon>Lachnospirales</taxon>
        <taxon>Lachnospiraceae</taxon>
        <taxon>Roseburia</taxon>
    </lineage>
</organism>
<dbReference type="SUPFAM" id="SSF53850">
    <property type="entry name" value="Periplasmic binding protein-like II"/>
    <property type="match status" value="1"/>
</dbReference>
<dbReference type="InterPro" id="IPR050490">
    <property type="entry name" value="Bact_solute-bd_prot1"/>
</dbReference>
<dbReference type="PANTHER" id="PTHR43649">
    <property type="entry name" value="ARABINOSE-BINDING PROTEIN-RELATED"/>
    <property type="match status" value="1"/>
</dbReference>
<evidence type="ECO:0000256" key="3">
    <source>
        <dbReference type="ARBA" id="ARBA00022448"/>
    </source>
</evidence>
<comment type="similarity">
    <text evidence="2">Belongs to the bacterial solute-binding protein 1 family.</text>
</comment>
<dbReference type="GO" id="GO:0030313">
    <property type="term" value="C:cell envelope"/>
    <property type="evidence" value="ECO:0007669"/>
    <property type="project" value="UniProtKB-SubCell"/>
</dbReference>
<dbReference type="InterPro" id="IPR006059">
    <property type="entry name" value="SBP"/>
</dbReference>
<comment type="caution">
    <text evidence="7">The sequence shown here is derived from an EMBL/GenBank/DDBJ whole genome shotgun (WGS) entry which is preliminary data.</text>
</comment>
<proteinExistence type="inferred from homology"/>
<feature type="signal peptide" evidence="5">
    <location>
        <begin position="1"/>
        <end position="22"/>
    </location>
</feature>
<keyword evidence="3" id="KW-0813">Transport</keyword>
<dbReference type="EMBL" id="QRID01000002">
    <property type="protein sequence ID" value="RHG30505.1"/>
    <property type="molecule type" value="Genomic_DNA"/>
</dbReference>
<dbReference type="Proteomes" id="UP000478483">
    <property type="component" value="Unassembled WGS sequence"/>
</dbReference>
<name>A0A3R6CFM5_9FIRM</name>
<evidence type="ECO:0000313" key="6">
    <source>
        <dbReference type="EMBL" id="MTR84484.1"/>
    </source>
</evidence>
<dbReference type="Proteomes" id="UP000284051">
    <property type="component" value="Unassembled WGS sequence"/>
</dbReference>
<reference evidence="6 13" key="2">
    <citation type="journal article" date="2019" name="Nat. Med.">
        <title>A library of human gut bacterial isolates paired with longitudinal multiomics data enables mechanistic microbiome research.</title>
        <authorList>
            <person name="Poyet M."/>
            <person name="Groussin M."/>
            <person name="Gibbons S.M."/>
            <person name="Avila-Pacheco J."/>
            <person name="Jiang X."/>
            <person name="Kearney S.M."/>
            <person name="Perrotta A.R."/>
            <person name="Berdy B."/>
            <person name="Zhao S."/>
            <person name="Lieberman T.D."/>
            <person name="Swanson P.K."/>
            <person name="Smith M."/>
            <person name="Roesemann S."/>
            <person name="Alexander J.E."/>
            <person name="Rich S.A."/>
            <person name="Livny J."/>
            <person name="Vlamakis H."/>
            <person name="Clish C."/>
            <person name="Bullock K."/>
            <person name="Deik A."/>
            <person name="Scott J."/>
            <person name="Pierce K.A."/>
            <person name="Xavier R.J."/>
            <person name="Alm E.J."/>
        </authorList>
    </citation>
    <scope>NUCLEOTIDE SEQUENCE [LARGE SCALE GENOMIC DNA]</scope>
    <source>
        <strain evidence="6 13">BIOML-A1</strain>
    </source>
</reference>
<dbReference type="AlphaFoldDB" id="A0A3R6CFM5"/>
<evidence type="ECO:0000313" key="13">
    <source>
        <dbReference type="Proteomes" id="UP000478483"/>
    </source>
</evidence>
<dbReference type="Proteomes" id="UP000284465">
    <property type="component" value="Unassembled WGS sequence"/>
</dbReference>
<evidence type="ECO:0000313" key="12">
    <source>
        <dbReference type="Proteomes" id="UP000284465"/>
    </source>
</evidence>
<evidence type="ECO:0000256" key="5">
    <source>
        <dbReference type="SAM" id="SignalP"/>
    </source>
</evidence>
<evidence type="ECO:0000256" key="4">
    <source>
        <dbReference type="ARBA" id="ARBA00022729"/>
    </source>
</evidence>
<dbReference type="Gene3D" id="3.40.190.10">
    <property type="entry name" value="Periplasmic binding protein-like II"/>
    <property type="match status" value="1"/>
</dbReference>
<sequence length="472" mass="51161">MKKKVISAMLAAAMIISVTGCGNNGGTESAKDTTASGTETAVSDTKKDGAATIEFWTNNRHDEAYMNEMIDSFNASHSDIQINYTILTDDWANSIQLAYQGGTAPDIISIQASDNMTLQTYVDAGIFYNIKDYIAGDEEFQKVTEAYDHKYEGLTSFGDDIYWVPNGVRTGTRIEWNKDLVNAAGATEIPSKLSDFVELAKAATNDSTYGIAFTSSSPFSRWLEGCGEMSGATPGGYDYANGVYDFSSWKEIVEEAAKLYADGSVLPGSENQGVDNSRALFAQGAFALWGNASQEAGVFTDQFPCSFDWGVAELPTLTGEVKGALSCSPNGGYVMLSSCENKDAAWEVIKYFSSEDFLKGYFEGGYSIPLSGYMSNIVDTSNIGRLADFELQDYEDVYPATPAVSVEGDDWKTVLWNVVLGYVSADEAIEDLNTRYNAALESGLSNGTCKRVIVENYDPLQPSAGTVTYKTE</sequence>
<dbReference type="EMBL" id="QSFP01000019">
    <property type="protein sequence ID" value="RHA65425.1"/>
    <property type="molecule type" value="Genomic_DNA"/>
</dbReference>
<dbReference type="PROSITE" id="PS51257">
    <property type="entry name" value="PROKAR_LIPOPROTEIN"/>
    <property type="match status" value="1"/>
</dbReference>
<dbReference type="Pfam" id="PF01547">
    <property type="entry name" value="SBP_bac_1"/>
    <property type="match status" value="1"/>
</dbReference>
<evidence type="ECO:0000256" key="2">
    <source>
        <dbReference type="ARBA" id="ARBA00008520"/>
    </source>
</evidence>
<evidence type="ECO:0000256" key="1">
    <source>
        <dbReference type="ARBA" id="ARBA00004196"/>
    </source>
</evidence>
<evidence type="ECO:0000313" key="8">
    <source>
        <dbReference type="EMBL" id="RHG30505.1"/>
    </source>
</evidence>
<evidence type="ECO:0000313" key="11">
    <source>
        <dbReference type="Proteomes" id="UP000284051"/>
    </source>
</evidence>
<dbReference type="EMBL" id="QRQN01000012">
    <property type="protein sequence ID" value="RHN07504.1"/>
    <property type="molecule type" value="Genomic_DNA"/>
</dbReference>
<reference evidence="10 11" key="1">
    <citation type="submission" date="2018-08" db="EMBL/GenBank/DDBJ databases">
        <title>A genome reference for cultivated species of the human gut microbiota.</title>
        <authorList>
            <person name="Zou Y."/>
            <person name="Xue W."/>
            <person name="Luo G."/>
        </authorList>
    </citation>
    <scope>NUCLEOTIDE SEQUENCE [LARGE SCALE GENOMIC DNA]</scope>
    <source>
        <strain evidence="9 10">AF31-21AC</strain>
        <strain evidence="8 11">AM22-21LB</strain>
        <strain evidence="7 12">AM43-11</strain>
    </source>
</reference>
<gene>
    <name evidence="8" type="ORF">DW264_03330</name>
    <name evidence="7" type="ORF">DW927_14490</name>
    <name evidence="9" type="ORF">DWZ31_10990</name>
    <name evidence="6" type="ORF">GMD50_05310</name>
</gene>
<comment type="subcellular location">
    <subcellularLocation>
        <location evidence="1">Cell envelope</location>
    </subcellularLocation>
</comment>
<dbReference type="RefSeq" id="WP_006858796.1">
    <property type="nucleotide sequence ID" value="NZ_CACRUM010000011.1"/>
</dbReference>
<feature type="chain" id="PRO_5038235890" evidence="5">
    <location>
        <begin position="23"/>
        <end position="472"/>
    </location>
</feature>
<evidence type="ECO:0000313" key="9">
    <source>
        <dbReference type="EMBL" id="RHN07504.1"/>
    </source>
</evidence>
<keyword evidence="4 5" id="KW-0732">Signal</keyword>
<dbReference type="EMBL" id="WNAJ01000004">
    <property type="protein sequence ID" value="MTR84484.1"/>
    <property type="molecule type" value="Genomic_DNA"/>
</dbReference>
<accession>A0A3R6CFM5</accession>